<proteinExistence type="predicted"/>
<feature type="region of interest" description="Disordered" evidence="4">
    <location>
        <begin position="415"/>
        <end position="435"/>
    </location>
</feature>
<dbReference type="SMART" id="SM00248">
    <property type="entry name" value="ANK"/>
    <property type="match status" value="6"/>
</dbReference>
<dbReference type="InterPro" id="IPR002110">
    <property type="entry name" value="Ankyrin_rpt"/>
</dbReference>
<evidence type="ECO:0000313" key="7">
    <source>
        <dbReference type="EMBL" id="CAF4522094.1"/>
    </source>
</evidence>
<dbReference type="Proteomes" id="UP000663834">
    <property type="component" value="Unassembled WGS sequence"/>
</dbReference>
<feature type="repeat" description="ANK" evidence="3">
    <location>
        <begin position="162"/>
        <end position="194"/>
    </location>
</feature>
<feature type="repeat" description="ANK" evidence="3">
    <location>
        <begin position="59"/>
        <end position="91"/>
    </location>
</feature>
<accession>A0A815Z599</accession>
<dbReference type="PANTHER" id="PTHR24173:SF74">
    <property type="entry name" value="ANKYRIN REPEAT DOMAIN-CONTAINING PROTEIN 16"/>
    <property type="match status" value="1"/>
</dbReference>
<dbReference type="PROSITE" id="PS50297">
    <property type="entry name" value="ANK_REP_REGION"/>
    <property type="match status" value="3"/>
</dbReference>
<feature type="compositionally biased region" description="Basic residues" evidence="4">
    <location>
        <begin position="418"/>
        <end position="428"/>
    </location>
</feature>
<dbReference type="Pfam" id="PF12796">
    <property type="entry name" value="Ank_2"/>
    <property type="match status" value="2"/>
</dbReference>
<feature type="region of interest" description="Disordered" evidence="4">
    <location>
        <begin position="458"/>
        <end position="478"/>
    </location>
</feature>
<evidence type="ECO:0000313" key="8">
    <source>
        <dbReference type="Proteomes" id="UP000663834"/>
    </source>
</evidence>
<dbReference type="EMBL" id="CAJNRE010012674">
    <property type="protein sequence ID" value="CAF2112253.1"/>
    <property type="molecule type" value="Genomic_DNA"/>
</dbReference>
<gene>
    <name evidence="7" type="ORF">GIL414_LOCUS35665</name>
    <name evidence="5" type="ORF">KQP761_LOCUS19886</name>
    <name evidence="6" type="ORF">MBJ925_LOCUS24370</name>
</gene>
<dbReference type="SUPFAM" id="SSF48403">
    <property type="entry name" value="Ankyrin repeat"/>
    <property type="match status" value="1"/>
</dbReference>
<dbReference type="EMBL" id="CAJNOW010010254">
    <property type="protein sequence ID" value="CAF1578175.1"/>
    <property type="molecule type" value="Genomic_DNA"/>
</dbReference>
<dbReference type="Proteomes" id="UP000681720">
    <property type="component" value="Unassembled WGS sequence"/>
</dbReference>
<keyword evidence="2 3" id="KW-0040">ANK repeat</keyword>
<keyword evidence="1" id="KW-0677">Repeat</keyword>
<dbReference type="Proteomes" id="UP000663824">
    <property type="component" value="Unassembled WGS sequence"/>
</dbReference>
<dbReference type="Gene3D" id="1.25.40.20">
    <property type="entry name" value="Ankyrin repeat-containing domain"/>
    <property type="match status" value="2"/>
</dbReference>
<comment type="caution">
    <text evidence="5">The sequence shown here is derived from an EMBL/GenBank/DDBJ whole genome shotgun (WGS) entry which is preliminary data.</text>
</comment>
<protein>
    <submittedName>
        <fullName evidence="5">Uncharacterized protein</fullName>
    </submittedName>
</protein>
<organism evidence="5 8">
    <name type="scientific">Rotaria magnacalcarata</name>
    <dbReference type="NCBI Taxonomy" id="392030"/>
    <lineage>
        <taxon>Eukaryota</taxon>
        <taxon>Metazoa</taxon>
        <taxon>Spiralia</taxon>
        <taxon>Gnathifera</taxon>
        <taxon>Rotifera</taxon>
        <taxon>Eurotatoria</taxon>
        <taxon>Bdelloidea</taxon>
        <taxon>Philodinida</taxon>
        <taxon>Philodinidae</taxon>
        <taxon>Rotaria</taxon>
    </lineage>
</organism>
<name>A0A815Z599_9BILA</name>
<evidence type="ECO:0000256" key="4">
    <source>
        <dbReference type="SAM" id="MobiDB-lite"/>
    </source>
</evidence>
<dbReference type="AlphaFoldDB" id="A0A815Z599"/>
<evidence type="ECO:0000256" key="3">
    <source>
        <dbReference type="PROSITE-ProRule" id="PRU00023"/>
    </source>
</evidence>
<sequence>MRLRDLFRGPSTNERKLTSSILPVFDLNTFLNAVHDRDMDILHKYLAAGFPPDQPDATTKTTALHVAAESGNIRAVHMLLQAGAQANTCDSSLSTPLHIAAYMGYDEIVQMLLTYGADMYRRDNTGRNSFHLAVSTGNNRLVQHFLSASGSEQNILHVPDDENWTPLMCACASNHPSTCALLLLHGANICSTNDQGMTAVHIAAFIGSLPIIYELLNSSIDDELILKALNQGDNRNQTPLFYACNEGHLDIALSLLYAGANIYHLDNDNQTCLHAMLSSSIILKHHIRLFYRLIEFADFRYCQDYLSRTLLDLAHINQLQTIISILKLLNYKRNYTIISSNNHDEGFLPKILSLRQICILSFKRSIIYNRNKKQLPQHDLLENALQQCFQISSNENMGSNELLYRKSLDDISMSSSKKNFKSSKKSRKSTNDLEQQAQHMQSSWSIFTNKFKHQRSTNSQQGPLILSTSLPPSPSLTNHDHPMKNLALTILKSSTKLDDLLDFPSLTNNSLLYEDIKTVIITYNLEGNDSSNEI</sequence>
<dbReference type="PROSITE" id="PS50088">
    <property type="entry name" value="ANK_REPEAT"/>
    <property type="match status" value="4"/>
</dbReference>
<dbReference type="InterPro" id="IPR036770">
    <property type="entry name" value="Ankyrin_rpt-contain_sf"/>
</dbReference>
<reference evidence="5" key="1">
    <citation type="submission" date="2021-02" db="EMBL/GenBank/DDBJ databases">
        <authorList>
            <person name="Nowell W R."/>
        </authorList>
    </citation>
    <scope>NUCLEOTIDE SEQUENCE</scope>
</reference>
<dbReference type="EMBL" id="CAJOBJ010086329">
    <property type="protein sequence ID" value="CAF4522094.1"/>
    <property type="molecule type" value="Genomic_DNA"/>
</dbReference>
<feature type="repeat" description="ANK" evidence="3">
    <location>
        <begin position="235"/>
        <end position="267"/>
    </location>
</feature>
<dbReference type="OrthoDB" id="426293at2759"/>
<evidence type="ECO:0000313" key="5">
    <source>
        <dbReference type="EMBL" id="CAF1578175.1"/>
    </source>
</evidence>
<feature type="repeat" description="ANK" evidence="3">
    <location>
        <begin position="92"/>
        <end position="124"/>
    </location>
</feature>
<evidence type="ECO:0000313" key="6">
    <source>
        <dbReference type="EMBL" id="CAF2112253.1"/>
    </source>
</evidence>
<dbReference type="PANTHER" id="PTHR24173">
    <property type="entry name" value="ANKYRIN REPEAT CONTAINING"/>
    <property type="match status" value="1"/>
</dbReference>
<evidence type="ECO:0000256" key="2">
    <source>
        <dbReference type="ARBA" id="ARBA00023043"/>
    </source>
</evidence>
<evidence type="ECO:0000256" key="1">
    <source>
        <dbReference type="ARBA" id="ARBA00022737"/>
    </source>
</evidence>